<evidence type="ECO:0008006" key="4">
    <source>
        <dbReference type="Google" id="ProtNLM"/>
    </source>
</evidence>
<reference evidence="2 3" key="1">
    <citation type="submission" date="2023-07" db="EMBL/GenBank/DDBJ databases">
        <title>Genomic Encyclopedia of Type Strains, Phase IV (KMG-IV): sequencing the most valuable type-strain genomes for metagenomic binning, comparative biology and taxonomic classification.</title>
        <authorList>
            <person name="Goeker M."/>
        </authorList>
    </citation>
    <scope>NUCLEOTIDE SEQUENCE [LARGE SCALE GENOMIC DNA]</scope>
    <source>
        <strain evidence="2 3">DSM 18695</strain>
    </source>
</reference>
<keyword evidence="1" id="KW-0472">Membrane</keyword>
<feature type="transmembrane region" description="Helical" evidence="1">
    <location>
        <begin position="257"/>
        <end position="275"/>
    </location>
</feature>
<feature type="transmembrane region" description="Helical" evidence="1">
    <location>
        <begin position="74"/>
        <end position="92"/>
    </location>
</feature>
<keyword evidence="3" id="KW-1185">Reference proteome</keyword>
<sequence>MQALPVWCNLAERPRRTATLCAVLATGLGLAYLVLAGAPGRYVSINIGAMLLGLVLLGAGCLAERVTRRWSGPLILAGGVLLLLTSQFGASLDGAQRWIVIHGLVVQPSLLLLPVMAVGFAGRRDTLSTTGMIVAALALALQPDRAMAGALVVSLIVLALVCRAKTVMIALAAAVTGFTASLLQADQLPVQPFVEQVFLTAFAAHPLAGPAVILGAGLMILPALTGSPRTRPTMAVFGAVWLAILAATVLGHYPTPVVGYGGSGVIGYLISLIGLPKSGGAEAAK</sequence>
<evidence type="ECO:0000256" key="1">
    <source>
        <dbReference type="SAM" id="Phobius"/>
    </source>
</evidence>
<accession>A0ABU0IT90</accession>
<gene>
    <name evidence="2" type="ORF">QO010_002365</name>
</gene>
<organism evidence="2 3">
    <name type="scientific">Caulobacter ginsengisoli</name>
    <dbReference type="NCBI Taxonomy" id="400775"/>
    <lineage>
        <taxon>Bacteria</taxon>
        <taxon>Pseudomonadati</taxon>
        <taxon>Pseudomonadota</taxon>
        <taxon>Alphaproteobacteria</taxon>
        <taxon>Caulobacterales</taxon>
        <taxon>Caulobacteraceae</taxon>
        <taxon>Caulobacter</taxon>
    </lineage>
</organism>
<dbReference type="Proteomes" id="UP001228905">
    <property type="component" value="Unassembled WGS sequence"/>
</dbReference>
<evidence type="ECO:0000313" key="3">
    <source>
        <dbReference type="Proteomes" id="UP001228905"/>
    </source>
</evidence>
<keyword evidence="1" id="KW-1133">Transmembrane helix</keyword>
<dbReference type="RefSeq" id="WP_307349359.1">
    <property type="nucleotide sequence ID" value="NZ_JAUSVS010000004.1"/>
</dbReference>
<keyword evidence="1" id="KW-0812">Transmembrane</keyword>
<evidence type="ECO:0000313" key="2">
    <source>
        <dbReference type="EMBL" id="MDQ0464581.1"/>
    </source>
</evidence>
<proteinExistence type="predicted"/>
<feature type="transmembrane region" description="Helical" evidence="1">
    <location>
        <begin position="17"/>
        <end position="36"/>
    </location>
</feature>
<feature type="transmembrane region" description="Helical" evidence="1">
    <location>
        <begin position="147"/>
        <end position="162"/>
    </location>
</feature>
<comment type="caution">
    <text evidence="2">The sequence shown here is derived from an EMBL/GenBank/DDBJ whole genome shotgun (WGS) entry which is preliminary data.</text>
</comment>
<feature type="transmembrane region" description="Helical" evidence="1">
    <location>
        <begin position="233"/>
        <end position="251"/>
    </location>
</feature>
<dbReference type="EMBL" id="JAUSVS010000004">
    <property type="protein sequence ID" value="MDQ0464581.1"/>
    <property type="molecule type" value="Genomic_DNA"/>
</dbReference>
<feature type="transmembrane region" description="Helical" evidence="1">
    <location>
        <begin position="98"/>
        <end position="118"/>
    </location>
</feature>
<name>A0ABU0IT90_9CAUL</name>
<feature type="transmembrane region" description="Helical" evidence="1">
    <location>
        <begin position="42"/>
        <end position="62"/>
    </location>
</feature>
<feature type="transmembrane region" description="Helical" evidence="1">
    <location>
        <begin position="197"/>
        <end position="221"/>
    </location>
</feature>
<protein>
    <recommendedName>
        <fullName evidence="4">Cell wall polymerase</fullName>
    </recommendedName>
</protein>